<dbReference type="Proteomes" id="UP001189429">
    <property type="component" value="Unassembled WGS sequence"/>
</dbReference>
<accession>A0ABN9SZJ7</accession>
<protein>
    <submittedName>
        <fullName evidence="3">Uncharacterized protein</fullName>
    </submittedName>
</protein>
<keyword evidence="4" id="KW-1185">Reference proteome</keyword>
<dbReference type="EMBL" id="CAUYUJ010014194">
    <property type="protein sequence ID" value="CAK0838062.1"/>
    <property type="molecule type" value="Genomic_DNA"/>
</dbReference>
<keyword evidence="2" id="KW-0732">Signal</keyword>
<organism evidence="3 4">
    <name type="scientific">Prorocentrum cordatum</name>
    <dbReference type="NCBI Taxonomy" id="2364126"/>
    <lineage>
        <taxon>Eukaryota</taxon>
        <taxon>Sar</taxon>
        <taxon>Alveolata</taxon>
        <taxon>Dinophyceae</taxon>
        <taxon>Prorocentrales</taxon>
        <taxon>Prorocentraceae</taxon>
        <taxon>Prorocentrum</taxon>
    </lineage>
</organism>
<reference evidence="3" key="1">
    <citation type="submission" date="2023-10" db="EMBL/GenBank/DDBJ databases">
        <authorList>
            <person name="Chen Y."/>
            <person name="Shah S."/>
            <person name="Dougan E. K."/>
            <person name="Thang M."/>
            <person name="Chan C."/>
        </authorList>
    </citation>
    <scope>NUCLEOTIDE SEQUENCE [LARGE SCALE GENOMIC DNA]</scope>
</reference>
<feature type="compositionally biased region" description="Low complexity" evidence="1">
    <location>
        <begin position="306"/>
        <end position="317"/>
    </location>
</feature>
<feature type="compositionally biased region" description="Low complexity" evidence="1">
    <location>
        <begin position="224"/>
        <end position="240"/>
    </location>
</feature>
<gene>
    <name evidence="3" type="ORF">PCOR1329_LOCUS34090</name>
</gene>
<feature type="region of interest" description="Disordered" evidence="1">
    <location>
        <begin position="67"/>
        <end position="89"/>
    </location>
</feature>
<sequence length="351" mass="37963">MYGRRYVLWRGLLAIVSARGLFCPHCKSVAFRPATPRFWRGRWGERGCAKSGVAVALDALRSRLTRPHGCGSQASSQHEGDSAGSAAKQPEALPKVHTDSADQFGPASFEPPVRRAGADLSRQAPEEIAEEAALLLATSSLSSDQQLRWRVLSAAVRDATPAPGETSTGPPPPEVLWALRAAREERDAFVASLGTAQREEVGQLLRLEKRERRLRSAARHQAQGPPDAGTGRARAAPDAAAARRKEVMTKAFWLFQQDRRRETGSVYVDSTDRGNGSEPWGAAARCSANTSSGRAGSARGPRQSRRGGCCAGRGSRQPWRDTHGPLLARTRTNILAHLPSSEATKRRLVIS</sequence>
<evidence type="ECO:0000313" key="4">
    <source>
        <dbReference type="Proteomes" id="UP001189429"/>
    </source>
</evidence>
<feature type="chain" id="PRO_5046498355" evidence="2">
    <location>
        <begin position="19"/>
        <end position="351"/>
    </location>
</feature>
<feature type="region of interest" description="Disordered" evidence="1">
    <location>
        <begin position="265"/>
        <end position="325"/>
    </location>
</feature>
<feature type="region of interest" description="Disordered" evidence="1">
    <location>
        <begin position="213"/>
        <end position="242"/>
    </location>
</feature>
<feature type="signal peptide" evidence="2">
    <location>
        <begin position="1"/>
        <end position="18"/>
    </location>
</feature>
<evidence type="ECO:0000313" key="3">
    <source>
        <dbReference type="EMBL" id="CAK0838062.1"/>
    </source>
</evidence>
<name>A0ABN9SZJ7_9DINO</name>
<proteinExistence type="predicted"/>
<evidence type="ECO:0000256" key="2">
    <source>
        <dbReference type="SAM" id="SignalP"/>
    </source>
</evidence>
<evidence type="ECO:0000256" key="1">
    <source>
        <dbReference type="SAM" id="MobiDB-lite"/>
    </source>
</evidence>
<comment type="caution">
    <text evidence="3">The sequence shown here is derived from an EMBL/GenBank/DDBJ whole genome shotgun (WGS) entry which is preliminary data.</text>
</comment>